<organism evidence="1">
    <name type="scientific">Acidicaldus sp</name>
    <dbReference type="NCBI Taxonomy" id="1872105"/>
    <lineage>
        <taxon>Bacteria</taxon>
        <taxon>Pseudomonadati</taxon>
        <taxon>Pseudomonadota</taxon>
        <taxon>Alphaproteobacteria</taxon>
        <taxon>Acetobacterales</taxon>
        <taxon>Acetobacteraceae</taxon>
        <taxon>Acidicaldus</taxon>
    </lineage>
</organism>
<keyword evidence="1" id="KW-0489">Methyltransferase</keyword>
<proteinExistence type="predicted"/>
<dbReference type="GO" id="GO:0032259">
    <property type="term" value="P:methylation"/>
    <property type="evidence" value="ECO:0007669"/>
    <property type="project" value="UniProtKB-KW"/>
</dbReference>
<dbReference type="GO" id="GO:0008168">
    <property type="term" value="F:methyltransferase activity"/>
    <property type="evidence" value="ECO:0007669"/>
    <property type="project" value="UniProtKB-KW"/>
</dbReference>
<name>A0A8J4HB44_9PROT</name>
<evidence type="ECO:0000313" key="1">
    <source>
        <dbReference type="EMBL" id="HGC43187.1"/>
    </source>
</evidence>
<protein>
    <submittedName>
        <fullName evidence="1">Class I SAM-dependent methyltransferase</fullName>
    </submittedName>
</protein>
<sequence>MRCSTIGNDCVGNLYTYFLGNRERPIHKWQHYFPVYERHFAPFAGRPCLFFEIGAGAGGSAQMWKRYFGPYAKIVSIDINPACKSFEESQIDVRIGSQDDVAFLSSVIEEFGQPDIVLDDGSHMMNHIISSFNFLYPRLSRQGIYLVEDLHTAYWDEYGGGVRKEGTFIELCKNLIDELNADHARGVVQPTDFTKATTSICFYDSIVVFEKSKFISKESIMTGNE</sequence>
<dbReference type="EMBL" id="DTQM01000163">
    <property type="protein sequence ID" value="HGC43187.1"/>
    <property type="molecule type" value="Genomic_DNA"/>
</dbReference>
<dbReference type="SUPFAM" id="SSF53335">
    <property type="entry name" value="S-adenosyl-L-methionine-dependent methyltransferases"/>
    <property type="match status" value="1"/>
</dbReference>
<reference evidence="1" key="1">
    <citation type="journal article" date="2020" name="mSystems">
        <title>Genome- and Community-Level Interaction Insights into Carbon Utilization and Element Cycling Functions of Hydrothermarchaeota in Hydrothermal Sediment.</title>
        <authorList>
            <person name="Zhou Z."/>
            <person name="Liu Y."/>
            <person name="Xu W."/>
            <person name="Pan J."/>
            <person name="Luo Z.H."/>
            <person name="Li M."/>
        </authorList>
    </citation>
    <scope>NUCLEOTIDE SEQUENCE</scope>
    <source>
        <strain evidence="1">SpSt-997</strain>
    </source>
</reference>
<accession>A0A8J4HB44</accession>
<dbReference type="AlphaFoldDB" id="A0A8J4HB44"/>
<keyword evidence="1" id="KW-0808">Transferase</keyword>
<gene>
    <name evidence="1" type="ORF">ENY07_08210</name>
</gene>
<dbReference type="Gene3D" id="3.40.50.150">
    <property type="entry name" value="Vaccinia Virus protein VP39"/>
    <property type="match status" value="1"/>
</dbReference>
<comment type="caution">
    <text evidence="1">The sequence shown here is derived from an EMBL/GenBank/DDBJ whole genome shotgun (WGS) entry which is preliminary data.</text>
</comment>
<dbReference type="InterPro" id="IPR029063">
    <property type="entry name" value="SAM-dependent_MTases_sf"/>
</dbReference>